<feature type="transmembrane region" description="Helical" evidence="1">
    <location>
        <begin position="173"/>
        <end position="191"/>
    </location>
</feature>
<sequence>MIWWLRAHAVTAWVTGLVVCFAAAPVLAGSSVPTLAMFSGVSGSIPVPLVLPVMPACLLLYGLGCTSASGGSSHAASVRSTAAWRAGAVVCTGVVAVVVALGEAAWLDFPLGFAVARNLLGYLGVGLIVRQLLGVQYSAIAVAAVPLLCALIGPGPGGRPHGWMWPAQGSGEWSAALAAVVLFGVGMLATLRLPDRTESSRASP</sequence>
<reference evidence="2 3" key="1">
    <citation type="submission" date="2018-08" db="EMBL/GenBank/DDBJ databases">
        <title>Isolation, diversity and antifungal activity of Actinobacteria from wheat.</title>
        <authorList>
            <person name="Han C."/>
        </authorList>
    </citation>
    <scope>NUCLEOTIDE SEQUENCE [LARGE SCALE GENOMIC DNA]</scope>
    <source>
        <strain evidence="2 3">NEAU-YY421</strain>
    </source>
</reference>
<keyword evidence="1" id="KW-1133">Transmembrane helix</keyword>
<protein>
    <submittedName>
        <fullName evidence="2">Uncharacterized protein</fullName>
    </submittedName>
</protein>
<evidence type="ECO:0000313" key="2">
    <source>
        <dbReference type="EMBL" id="RFU86052.1"/>
    </source>
</evidence>
<dbReference type="EMBL" id="QUAK01000076">
    <property type="protein sequence ID" value="RFU86052.1"/>
    <property type="molecule type" value="Genomic_DNA"/>
</dbReference>
<evidence type="ECO:0000313" key="3">
    <source>
        <dbReference type="Proteomes" id="UP000263094"/>
    </source>
</evidence>
<organism evidence="2 3">
    <name type="scientific">Streptomyces triticagri</name>
    <dbReference type="NCBI Taxonomy" id="2293568"/>
    <lineage>
        <taxon>Bacteria</taxon>
        <taxon>Bacillati</taxon>
        <taxon>Actinomycetota</taxon>
        <taxon>Actinomycetes</taxon>
        <taxon>Kitasatosporales</taxon>
        <taxon>Streptomycetaceae</taxon>
        <taxon>Streptomyces</taxon>
    </lineage>
</organism>
<gene>
    <name evidence="2" type="ORF">DY218_14190</name>
</gene>
<dbReference type="Proteomes" id="UP000263094">
    <property type="component" value="Unassembled WGS sequence"/>
</dbReference>
<comment type="caution">
    <text evidence="2">The sequence shown here is derived from an EMBL/GenBank/DDBJ whole genome shotgun (WGS) entry which is preliminary data.</text>
</comment>
<accession>A0A372M541</accession>
<dbReference type="RefSeq" id="WP_128556363.1">
    <property type="nucleotide sequence ID" value="NZ_QUAK01000076.1"/>
</dbReference>
<keyword evidence="3" id="KW-1185">Reference proteome</keyword>
<dbReference type="AlphaFoldDB" id="A0A372M541"/>
<feature type="transmembrane region" description="Helical" evidence="1">
    <location>
        <begin position="135"/>
        <end position="153"/>
    </location>
</feature>
<feature type="transmembrane region" description="Helical" evidence="1">
    <location>
        <begin position="38"/>
        <end position="61"/>
    </location>
</feature>
<name>A0A372M541_9ACTN</name>
<evidence type="ECO:0000256" key="1">
    <source>
        <dbReference type="SAM" id="Phobius"/>
    </source>
</evidence>
<feature type="transmembrane region" description="Helical" evidence="1">
    <location>
        <begin position="107"/>
        <end position="128"/>
    </location>
</feature>
<keyword evidence="1" id="KW-0472">Membrane</keyword>
<feature type="transmembrane region" description="Helical" evidence="1">
    <location>
        <begin position="82"/>
        <end position="101"/>
    </location>
</feature>
<keyword evidence="1" id="KW-0812">Transmembrane</keyword>
<dbReference type="OrthoDB" id="4245347at2"/>
<proteinExistence type="predicted"/>